<reference evidence="1 2" key="2">
    <citation type="submission" date="2018-03" db="EMBL/GenBank/DDBJ databases">
        <title>Draft genome of Pseudomonas putida strain KH-18-2.</title>
        <authorList>
            <person name="Yoshizawa S."/>
            <person name="Khan N.H."/>
            <person name="Nishimura M."/>
            <person name="Chiura H.X."/>
            <person name="Ogura Y."/>
            <person name="Hayashi T."/>
            <person name="Kogure K."/>
        </authorList>
    </citation>
    <scope>NUCLEOTIDE SEQUENCE [LARGE SCALE GENOMIC DNA]</scope>
    <source>
        <strain evidence="1 2">KH-18-2</strain>
    </source>
</reference>
<evidence type="ECO:0000313" key="1">
    <source>
        <dbReference type="EMBL" id="POG03611.1"/>
    </source>
</evidence>
<sequence>MILSRQQPSLTDADLADLSALAYQRRQARDALIANQAAPASSDIEQFTIEAIAGSTPVTRRQRPGSSLGINA</sequence>
<gene>
    <name evidence="1" type="ORF">BGP82_20320</name>
</gene>
<dbReference type="Proteomes" id="UP000237378">
    <property type="component" value="Unassembled WGS sequence"/>
</dbReference>
<dbReference type="AlphaFoldDB" id="A0A2S3WQH6"/>
<reference evidence="1 2" key="1">
    <citation type="submission" date="2016-08" db="EMBL/GenBank/DDBJ databases">
        <authorList>
            <person name="Seilhamer J.J."/>
        </authorList>
    </citation>
    <scope>NUCLEOTIDE SEQUENCE [LARGE SCALE GENOMIC DNA]</scope>
    <source>
        <strain evidence="1 2">KH-18-2</strain>
    </source>
</reference>
<accession>A0A2S3WQH6</accession>
<organism evidence="1 2">
    <name type="scientific">Pseudomonas putida</name>
    <name type="common">Arthrobacter siderocapsulatus</name>
    <dbReference type="NCBI Taxonomy" id="303"/>
    <lineage>
        <taxon>Bacteria</taxon>
        <taxon>Pseudomonadati</taxon>
        <taxon>Pseudomonadota</taxon>
        <taxon>Gammaproteobacteria</taxon>
        <taxon>Pseudomonadales</taxon>
        <taxon>Pseudomonadaceae</taxon>
        <taxon>Pseudomonas</taxon>
    </lineage>
</organism>
<proteinExistence type="predicted"/>
<name>A0A2S3WQH6_PSEPU</name>
<evidence type="ECO:0000313" key="2">
    <source>
        <dbReference type="Proteomes" id="UP000237378"/>
    </source>
</evidence>
<comment type="caution">
    <text evidence="1">The sequence shown here is derived from an EMBL/GenBank/DDBJ whole genome shotgun (WGS) entry which is preliminary data.</text>
</comment>
<dbReference type="EMBL" id="MING01000083">
    <property type="protein sequence ID" value="POG03611.1"/>
    <property type="molecule type" value="Genomic_DNA"/>
</dbReference>
<protein>
    <submittedName>
        <fullName evidence="1">Uncharacterized protein</fullName>
    </submittedName>
</protein>
<dbReference type="RefSeq" id="WP_103470059.1">
    <property type="nucleotide sequence ID" value="NZ_MING01000083.1"/>
</dbReference>